<gene>
    <name evidence="4" type="ORF">MTP16_20890</name>
</gene>
<dbReference type="SUPFAM" id="SSF103088">
    <property type="entry name" value="OmpA-like"/>
    <property type="match status" value="1"/>
</dbReference>
<feature type="compositionally biased region" description="Polar residues" evidence="2">
    <location>
        <begin position="328"/>
        <end position="337"/>
    </location>
</feature>
<accession>A0ABY4B728</accession>
<dbReference type="InterPro" id="IPR050330">
    <property type="entry name" value="Bact_OuterMem_StrucFunc"/>
</dbReference>
<dbReference type="Proteomes" id="UP000831390">
    <property type="component" value="Chromosome"/>
</dbReference>
<evidence type="ECO:0000256" key="2">
    <source>
        <dbReference type="SAM" id="MobiDB-lite"/>
    </source>
</evidence>
<dbReference type="PANTHER" id="PTHR30329">
    <property type="entry name" value="STATOR ELEMENT OF FLAGELLAR MOTOR COMPLEX"/>
    <property type="match status" value="1"/>
</dbReference>
<dbReference type="PROSITE" id="PS51123">
    <property type="entry name" value="OMPA_2"/>
    <property type="match status" value="1"/>
</dbReference>
<evidence type="ECO:0000256" key="1">
    <source>
        <dbReference type="PROSITE-ProRule" id="PRU00473"/>
    </source>
</evidence>
<dbReference type="PANTHER" id="PTHR30329:SF21">
    <property type="entry name" value="LIPOPROTEIN YIAD-RELATED"/>
    <property type="match status" value="1"/>
</dbReference>
<evidence type="ECO:0000313" key="4">
    <source>
        <dbReference type="EMBL" id="UOE33568.1"/>
    </source>
</evidence>
<protein>
    <submittedName>
        <fullName evidence="4">OmpA family protein</fullName>
    </submittedName>
</protein>
<sequence length="337" mass="37532">MLAPNRCLRLFTAPSSGNSEKPGIHCGWWNFLSLVLMLGMVGLQACQAIRPTVPVTNSIPASVVAEAKTERPITVRGKVFSIKDSSTIVPGMELIFRDTYPNAVEGVFRVLTGPEGAYKIDLNAGHIYEVALNKDGRKVEIQQYAPPGVLGDSSFLVKDFYTTYIDDCCSDDFMSRIIYFDTNRSALRSNSLTQIAEFIGYFRQMKVDGAIVLVSGHAEPSEVPLGHFKREQYLTGIGWERAKATCAYLANHGIPANKLFMVSYGGQRPVSYNYSPEERQLNRRAELRFSSLEYLSWRSNARVVPYKKPALPARRPRGSKLGSHDSSESNLPAKQKH</sequence>
<dbReference type="InterPro" id="IPR036737">
    <property type="entry name" value="OmpA-like_sf"/>
</dbReference>
<feature type="region of interest" description="Disordered" evidence="2">
    <location>
        <begin position="308"/>
        <end position="337"/>
    </location>
</feature>
<name>A0ABY4B728_9BACT</name>
<feature type="domain" description="OmpA-like" evidence="3">
    <location>
        <begin position="167"/>
        <end position="293"/>
    </location>
</feature>
<dbReference type="InterPro" id="IPR006665">
    <property type="entry name" value="OmpA-like"/>
</dbReference>
<dbReference type="Pfam" id="PF00691">
    <property type="entry name" value="OmpA"/>
    <property type="match status" value="1"/>
</dbReference>
<evidence type="ECO:0000259" key="3">
    <source>
        <dbReference type="PROSITE" id="PS51123"/>
    </source>
</evidence>
<dbReference type="EMBL" id="CP094534">
    <property type="protein sequence ID" value="UOE33568.1"/>
    <property type="molecule type" value="Genomic_DNA"/>
</dbReference>
<keyword evidence="1" id="KW-0472">Membrane</keyword>
<dbReference type="CDD" id="cd07185">
    <property type="entry name" value="OmpA_C-like"/>
    <property type="match status" value="1"/>
</dbReference>
<organism evidence="4 5">
    <name type="scientific">Hymenobacter monticola</name>
    <dbReference type="NCBI Taxonomy" id="1705399"/>
    <lineage>
        <taxon>Bacteria</taxon>
        <taxon>Pseudomonadati</taxon>
        <taxon>Bacteroidota</taxon>
        <taxon>Cytophagia</taxon>
        <taxon>Cytophagales</taxon>
        <taxon>Hymenobacteraceae</taxon>
        <taxon>Hymenobacter</taxon>
    </lineage>
</organism>
<proteinExistence type="predicted"/>
<dbReference type="RefSeq" id="WP_243513431.1">
    <property type="nucleotide sequence ID" value="NZ_CP094534.1"/>
</dbReference>
<evidence type="ECO:0000313" key="5">
    <source>
        <dbReference type="Proteomes" id="UP000831390"/>
    </source>
</evidence>
<reference evidence="4 5" key="1">
    <citation type="submission" date="2022-03" db="EMBL/GenBank/DDBJ databases">
        <title>Hymenobactersp. isolated from the air.</title>
        <authorList>
            <person name="Won M."/>
            <person name="Kwon S.-W."/>
        </authorList>
    </citation>
    <scope>NUCLEOTIDE SEQUENCE [LARGE SCALE GENOMIC DNA]</scope>
    <source>
        <strain evidence="4 5">KACC 22596</strain>
    </source>
</reference>
<dbReference type="Gene3D" id="3.30.1330.60">
    <property type="entry name" value="OmpA-like domain"/>
    <property type="match status" value="1"/>
</dbReference>
<keyword evidence="5" id="KW-1185">Reference proteome</keyword>